<accession>A0AAE1B3C0</accession>
<reference evidence="1" key="1">
    <citation type="journal article" date="2023" name="G3 (Bethesda)">
        <title>A reference genome for the long-term kleptoplast-retaining sea slug Elysia crispata morphotype clarki.</title>
        <authorList>
            <person name="Eastman K.E."/>
            <person name="Pendleton A.L."/>
            <person name="Shaikh M.A."/>
            <person name="Suttiyut T."/>
            <person name="Ogas R."/>
            <person name="Tomko P."/>
            <person name="Gavelis G."/>
            <person name="Widhalm J.R."/>
            <person name="Wisecaver J.H."/>
        </authorList>
    </citation>
    <scope>NUCLEOTIDE SEQUENCE</scope>
    <source>
        <strain evidence="1">ECLA1</strain>
    </source>
</reference>
<comment type="caution">
    <text evidence="1">The sequence shown here is derived from an EMBL/GenBank/DDBJ whole genome shotgun (WGS) entry which is preliminary data.</text>
</comment>
<organism evidence="1 2">
    <name type="scientific">Elysia crispata</name>
    <name type="common">lettuce slug</name>
    <dbReference type="NCBI Taxonomy" id="231223"/>
    <lineage>
        <taxon>Eukaryota</taxon>
        <taxon>Metazoa</taxon>
        <taxon>Spiralia</taxon>
        <taxon>Lophotrochozoa</taxon>
        <taxon>Mollusca</taxon>
        <taxon>Gastropoda</taxon>
        <taxon>Heterobranchia</taxon>
        <taxon>Euthyneura</taxon>
        <taxon>Panpulmonata</taxon>
        <taxon>Sacoglossa</taxon>
        <taxon>Placobranchoidea</taxon>
        <taxon>Plakobranchidae</taxon>
        <taxon>Elysia</taxon>
    </lineage>
</organism>
<sequence>MWRGARLIRLYQQICPARNRTLNLLPFSGVLYQLSPTPPPTPAFAPQVSVSSFRFRSETKMEDLQTFGVIYLLQREKQLSLLHLQRSMVSGQGIVRKLVLGKPLVNASRDGYREDSTDIATSICA</sequence>
<name>A0AAE1B3C0_9GAST</name>
<protein>
    <submittedName>
        <fullName evidence="1">Uncharacterized protein</fullName>
    </submittedName>
</protein>
<evidence type="ECO:0000313" key="2">
    <source>
        <dbReference type="Proteomes" id="UP001283361"/>
    </source>
</evidence>
<dbReference type="Proteomes" id="UP001283361">
    <property type="component" value="Unassembled WGS sequence"/>
</dbReference>
<evidence type="ECO:0000313" key="1">
    <source>
        <dbReference type="EMBL" id="KAK3798604.1"/>
    </source>
</evidence>
<dbReference type="EMBL" id="JAWDGP010000657">
    <property type="protein sequence ID" value="KAK3798604.1"/>
    <property type="molecule type" value="Genomic_DNA"/>
</dbReference>
<gene>
    <name evidence="1" type="ORF">RRG08_005015</name>
</gene>
<proteinExistence type="predicted"/>
<keyword evidence="2" id="KW-1185">Reference proteome</keyword>
<dbReference type="AlphaFoldDB" id="A0AAE1B3C0"/>